<evidence type="ECO:0000313" key="8">
    <source>
        <dbReference type="Proteomes" id="UP000655523"/>
    </source>
</evidence>
<dbReference type="Proteomes" id="UP000655523">
    <property type="component" value="Unassembled WGS sequence"/>
</dbReference>
<evidence type="ECO:0000313" key="7">
    <source>
        <dbReference type="EMBL" id="NPT57046.1"/>
    </source>
</evidence>
<sequence length="86" mass="9674">MRILLSPLSAVWMLLMLATCASTWWLSKDGIAPATVTVLILAIAAIKVRLIMINFMELGRAPVRWRLLFEAWTVACTAVILITYLR</sequence>
<dbReference type="InterPro" id="IPR005171">
    <property type="entry name" value="Cyt_c_oxidase_su4_prok"/>
</dbReference>
<evidence type="ECO:0000256" key="3">
    <source>
        <dbReference type="ARBA" id="ARBA00022692"/>
    </source>
</evidence>
<keyword evidence="2" id="KW-1003">Cell membrane</keyword>
<feature type="transmembrane region" description="Helical" evidence="6">
    <location>
        <begin position="30"/>
        <end position="55"/>
    </location>
</feature>
<reference evidence="7 8" key="1">
    <citation type="submission" date="2019-11" db="EMBL/GenBank/DDBJ databases">
        <title>Metabolism of dissolved organic matter in forest soils.</title>
        <authorList>
            <person name="Cyle K.T."/>
            <person name="Wilhelm R.C."/>
            <person name="Martinez C.E."/>
        </authorList>
    </citation>
    <scope>NUCLEOTIDE SEQUENCE [LARGE SCALE GENOMIC DNA]</scope>
    <source>
        <strain evidence="7 8">5N</strain>
    </source>
</reference>
<keyword evidence="5 6" id="KW-0472">Membrane</keyword>
<evidence type="ECO:0000256" key="1">
    <source>
        <dbReference type="ARBA" id="ARBA00004651"/>
    </source>
</evidence>
<protein>
    <recommendedName>
        <fullName evidence="9">Cytochrome C oxidase subunit IV</fullName>
    </recommendedName>
</protein>
<gene>
    <name evidence="7" type="ORF">GNZ13_21315</name>
</gene>
<keyword evidence="3 6" id="KW-0812">Transmembrane</keyword>
<accession>A0A972NQA0</accession>
<comment type="subcellular location">
    <subcellularLocation>
        <location evidence="1">Cell membrane</location>
        <topology evidence="1">Multi-pass membrane protein</topology>
    </subcellularLocation>
</comment>
<comment type="caution">
    <text evidence="7">The sequence shown here is derived from an EMBL/GenBank/DDBJ whole genome shotgun (WGS) entry which is preliminary data.</text>
</comment>
<feature type="transmembrane region" description="Helical" evidence="6">
    <location>
        <begin position="67"/>
        <end position="85"/>
    </location>
</feature>
<evidence type="ECO:0000256" key="4">
    <source>
        <dbReference type="ARBA" id="ARBA00022989"/>
    </source>
</evidence>
<dbReference type="RefSeq" id="WP_172167861.1">
    <property type="nucleotide sequence ID" value="NZ_WOEZ01000115.1"/>
</dbReference>
<evidence type="ECO:0000256" key="5">
    <source>
        <dbReference type="ARBA" id="ARBA00023136"/>
    </source>
</evidence>
<keyword evidence="4 6" id="KW-1133">Transmembrane helix</keyword>
<proteinExistence type="predicted"/>
<evidence type="ECO:0000256" key="2">
    <source>
        <dbReference type="ARBA" id="ARBA00022475"/>
    </source>
</evidence>
<dbReference type="AlphaFoldDB" id="A0A972NQA0"/>
<evidence type="ECO:0000256" key="6">
    <source>
        <dbReference type="SAM" id="Phobius"/>
    </source>
</evidence>
<dbReference type="EMBL" id="WOEZ01000115">
    <property type="protein sequence ID" value="NPT57046.1"/>
    <property type="molecule type" value="Genomic_DNA"/>
</dbReference>
<organism evidence="7 8">
    <name type="scientific">Paraburkholderia elongata</name>
    <dbReference type="NCBI Taxonomy" id="2675747"/>
    <lineage>
        <taxon>Bacteria</taxon>
        <taxon>Pseudomonadati</taxon>
        <taxon>Pseudomonadota</taxon>
        <taxon>Betaproteobacteria</taxon>
        <taxon>Burkholderiales</taxon>
        <taxon>Burkholderiaceae</taxon>
        <taxon>Paraburkholderia</taxon>
    </lineage>
</organism>
<dbReference type="Pfam" id="PF03626">
    <property type="entry name" value="COX4_pro"/>
    <property type="match status" value="1"/>
</dbReference>
<name>A0A972NQA0_9BURK</name>
<dbReference type="GO" id="GO:0005886">
    <property type="term" value="C:plasma membrane"/>
    <property type="evidence" value="ECO:0007669"/>
    <property type="project" value="UniProtKB-SubCell"/>
</dbReference>
<keyword evidence="8" id="KW-1185">Reference proteome</keyword>
<evidence type="ECO:0008006" key="9">
    <source>
        <dbReference type="Google" id="ProtNLM"/>
    </source>
</evidence>